<dbReference type="HOGENOM" id="CLU_2654920_0_0_1"/>
<dbReference type="AlphaFoldDB" id="B0DQR6"/>
<dbReference type="RefSeq" id="XP_001886303.1">
    <property type="nucleotide sequence ID" value="XM_001886268.1"/>
</dbReference>
<dbReference type="EMBL" id="DS547126">
    <property type="protein sequence ID" value="EDR03162.1"/>
    <property type="molecule type" value="Genomic_DNA"/>
</dbReference>
<organism evidence="2">
    <name type="scientific">Laccaria bicolor (strain S238N-H82 / ATCC MYA-4686)</name>
    <name type="common">Bicoloured deceiver</name>
    <name type="synonym">Laccaria laccata var. bicolor</name>
    <dbReference type="NCBI Taxonomy" id="486041"/>
    <lineage>
        <taxon>Eukaryota</taxon>
        <taxon>Fungi</taxon>
        <taxon>Dikarya</taxon>
        <taxon>Basidiomycota</taxon>
        <taxon>Agaricomycotina</taxon>
        <taxon>Agaricomycetes</taxon>
        <taxon>Agaricomycetidae</taxon>
        <taxon>Agaricales</taxon>
        <taxon>Agaricineae</taxon>
        <taxon>Hydnangiaceae</taxon>
        <taxon>Laccaria</taxon>
    </lineage>
</organism>
<dbReference type="KEGG" id="lbc:LACBIDRAFT_307695"/>
<dbReference type="GeneID" id="6081851"/>
<dbReference type="InParanoid" id="B0DQR6"/>
<protein>
    <submittedName>
        <fullName evidence="1">Predicted protein</fullName>
    </submittedName>
</protein>
<name>B0DQR6_LACBS</name>
<evidence type="ECO:0000313" key="2">
    <source>
        <dbReference type="Proteomes" id="UP000001194"/>
    </source>
</evidence>
<proteinExistence type="predicted"/>
<keyword evidence="2" id="KW-1185">Reference proteome</keyword>
<sequence>MSITRLTRATFIAANHAQIALSQKTMYELAEGEEGVKEVPIPESFKKSGIPQGYSVATLVASLAESGITYHGGAVT</sequence>
<reference evidence="1 2" key="1">
    <citation type="journal article" date="2008" name="Nature">
        <title>The genome of Laccaria bicolor provides insights into mycorrhizal symbiosis.</title>
        <authorList>
            <person name="Martin F."/>
            <person name="Aerts A."/>
            <person name="Ahren D."/>
            <person name="Brun A."/>
            <person name="Danchin E.G.J."/>
            <person name="Duchaussoy F."/>
            <person name="Gibon J."/>
            <person name="Kohler A."/>
            <person name="Lindquist E."/>
            <person name="Pereda V."/>
            <person name="Salamov A."/>
            <person name="Shapiro H.J."/>
            <person name="Wuyts J."/>
            <person name="Blaudez D."/>
            <person name="Buee M."/>
            <person name="Brokstein P."/>
            <person name="Canbaeck B."/>
            <person name="Cohen D."/>
            <person name="Courty P.E."/>
            <person name="Coutinho P.M."/>
            <person name="Delaruelle C."/>
            <person name="Detter J.C."/>
            <person name="Deveau A."/>
            <person name="DiFazio S."/>
            <person name="Duplessis S."/>
            <person name="Fraissinet-Tachet L."/>
            <person name="Lucic E."/>
            <person name="Frey-Klett P."/>
            <person name="Fourrey C."/>
            <person name="Feussner I."/>
            <person name="Gay G."/>
            <person name="Grimwood J."/>
            <person name="Hoegger P.J."/>
            <person name="Jain P."/>
            <person name="Kilaru S."/>
            <person name="Labbe J."/>
            <person name="Lin Y.C."/>
            <person name="Legue V."/>
            <person name="Le Tacon F."/>
            <person name="Marmeisse R."/>
            <person name="Melayah D."/>
            <person name="Montanini B."/>
            <person name="Muratet M."/>
            <person name="Nehls U."/>
            <person name="Niculita-Hirzel H."/>
            <person name="Oudot-Le Secq M.P."/>
            <person name="Peter M."/>
            <person name="Quesneville H."/>
            <person name="Rajashekar B."/>
            <person name="Reich M."/>
            <person name="Rouhier N."/>
            <person name="Schmutz J."/>
            <person name="Yin T."/>
            <person name="Chalot M."/>
            <person name="Henrissat B."/>
            <person name="Kuees U."/>
            <person name="Lucas S."/>
            <person name="Van de Peer Y."/>
            <person name="Podila G.K."/>
            <person name="Polle A."/>
            <person name="Pukkila P.J."/>
            <person name="Richardson P.M."/>
            <person name="Rouze P."/>
            <person name="Sanders I.R."/>
            <person name="Stajich J.E."/>
            <person name="Tunlid A."/>
            <person name="Tuskan G."/>
            <person name="Grigoriev I.V."/>
        </authorList>
    </citation>
    <scope>NUCLEOTIDE SEQUENCE [LARGE SCALE GENOMIC DNA]</scope>
    <source>
        <strain evidence="2">S238N-H82 / ATCC MYA-4686</strain>
    </source>
</reference>
<dbReference type="Proteomes" id="UP000001194">
    <property type="component" value="Unassembled WGS sequence"/>
</dbReference>
<gene>
    <name evidence="1" type="ORF">LACBIDRAFT_307695</name>
</gene>
<evidence type="ECO:0000313" key="1">
    <source>
        <dbReference type="EMBL" id="EDR03162.1"/>
    </source>
</evidence>
<dbReference type="OrthoDB" id="2899474at2759"/>
<accession>B0DQR6</accession>